<name>A0A1S9RYR5_PENBI</name>
<comment type="caution">
    <text evidence="10">The sequence shown here is derived from an EMBL/GenBank/DDBJ whole genome shotgun (WGS) entry which is preliminary data.</text>
</comment>
<reference evidence="11" key="1">
    <citation type="submission" date="2015-09" db="EMBL/GenBank/DDBJ databases">
        <authorList>
            <person name="Fill T.P."/>
            <person name="Baretta J.F."/>
            <person name="de Almeida L.G."/>
            <person name="Rocha M."/>
            <person name="de Souza D.H."/>
            <person name="Malavazi I."/>
            <person name="Cerdeira L.T."/>
            <person name="Hong H."/>
            <person name="Samborskyy M."/>
            <person name="de Vasconcelos A.T."/>
            <person name="Leadlay P."/>
            <person name="Rodrigues-Filho E."/>
        </authorList>
    </citation>
    <scope>NUCLEOTIDE SEQUENCE [LARGE SCALE GENOMIC DNA]</scope>
    <source>
        <strain evidence="11">LaBioMMi 136</strain>
    </source>
</reference>
<feature type="compositionally biased region" description="Low complexity" evidence="8">
    <location>
        <begin position="156"/>
        <end position="166"/>
    </location>
</feature>
<dbReference type="PANTHER" id="PTHR10336">
    <property type="entry name" value="PHOSPHOINOSITIDE-SPECIFIC PHOSPHOLIPASE C FAMILY PROTEIN"/>
    <property type="match status" value="1"/>
</dbReference>
<dbReference type="PROSITE" id="PS50008">
    <property type="entry name" value="PIPLC_Y_DOMAIN"/>
    <property type="match status" value="1"/>
</dbReference>
<accession>A0A1S9RYR5</accession>
<dbReference type="InterPro" id="IPR035892">
    <property type="entry name" value="C2_domain_sf"/>
</dbReference>
<dbReference type="SMART" id="SM00148">
    <property type="entry name" value="PLCXc"/>
    <property type="match status" value="1"/>
</dbReference>
<dbReference type="Gene3D" id="3.20.20.190">
    <property type="entry name" value="Phosphatidylinositol (PI) phosphodiesterase"/>
    <property type="match status" value="2"/>
</dbReference>
<feature type="region of interest" description="Disordered" evidence="8">
    <location>
        <begin position="144"/>
        <end position="225"/>
    </location>
</feature>
<evidence type="ECO:0000256" key="4">
    <source>
        <dbReference type="ARBA" id="ARBA00023098"/>
    </source>
</evidence>
<dbReference type="PANTHER" id="PTHR10336:SF82">
    <property type="entry name" value="PHOSPHOINOSITIDE PHOSPHOLIPASE C"/>
    <property type="match status" value="1"/>
</dbReference>
<feature type="region of interest" description="Disordered" evidence="8">
    <location>
        <begin position="548"/>
        <end position="574"/>
    </location>
</feature>
<dbReference type="Pfam" id="PF00388">
    <property type="entry name" value="PI-PLC-X"/>
    <property type="match status" value="1"/>
</dbReference>
<dbReference type="Proteomes" id="UP000190744">
    <property type="component" value="Unassembled WGS sequence"/>
</dbReference>
<dbReference type="EMBL" id="LJBN01000046">
    <property type="protein sequence ID" value="OOQ90667.1"/>
    <property type="molecule type" value="Genomic_DNA"/>
</dbReference>
<dbReference type="FunFam" id="3.20.20.190:FF:000039">
    <property type="entry name" value="Phosphoinositide phospholipase C"/>
    <property type="match status" value="1"/>
</dbReference>
<comment type="catalytic activity">
    <reaction evidence="1 7">
        <text>a 1,2-diacyl-sn-glycero-3-phospho-(1D-myo-inositol-4,5-bisphosphate) + H2O = 1D-myo-inositol 1,4,5-trisphosphate + a 1,2-diacyl-sn-glycerol + H(+)</text>
        <dbReference type="Rhea" id="RHEA:33179"/>
        <dbReference type="ChEBI" id="CHEBI:15377"/>
        <dbReference type="ChEBI" id="CHEBI:15378"/>
        <dbReference type="ChEBI" id="CHEBI:17815"/>
        <dbReference type="ChEBI" id="CHEBI:58456"/>
        <dbReference type="ChEBI" id="CHEBI:203600"/>
        <dbReference type="EC" id="3.1.4.11"/>
    </reaction>
</comment>
<dbReference type="InterPro" id="IPR001192">
    <property type="entry name" value="PI-PLC_fam"/>
</dbReference>
<dbReference type="CDD" id="cd08598">
    <property type="entry name" value="PI-PLC1c_yeast"/>
    <property type="match status" value="1"/>
</dbReference>
<keyword evidence="4 7" id="KW-0443">Lipid metabolism</keyword>
<evidence type="ECO:0000256" key="5">
    <source>
        <dbReference type="ARBA" id="ARBA00023224"/>
    </source>
</evidence>
<dbReference type="CDD" id="cd00275">
    <property type="entry name" value="C2_PLC_like"/>
    <property type="match status" value="1"/>
</dbReference>
<evidence type="ECO:0000259" key="9">
    <source>
        <dbReference type="PROSITE" id="PS50008"/>
    </source>
</evidence>
<dbReference type="PROSITE" id="PS50007">
    <property type="entry name" value="PIPLC_X_DOMAIN"/>
    <property type="match status" value="1"/>
</dbReference>
<dbReference type="SMART" id="SM00149">
    <property type="entry name" value="PLCYc"/>
    <property type="match status" value="1"/>
</dbReference>
<evidence type="ECO:0000256" key="3">
    <source>
        <dbReference type="ARBA" id="ARBA00022963"/>
    </source>
</evidence>
<dbReference type="Gene3D" id="2.60.40.150">
    <property type="entry name" value="C2 domain"/>
    <property type="match status" value="2"/>
</dbReference>
<keyword evidence="2 7" id="KW-0378">Hydrolase</keyword>
<keyword evidence="5" id="KW-0807">Transducer</keyword>
<gene>
    <name evidence="10" type="ORF">PEBR_03150</name>
</gene>
<dbReference type="Pfam" id="PF00387">
    <property type="entry name" value="PI-PLC-Y"/>
    <property type="match status" value="1"/>
</dbReference>
<dbReference type="AlphaFoldDB" id="A0A1S9RYR5"/>
<feature type="compositionally biased region" description="Polar residues" evidence="8">
    <location>
        <begin position="187"/>
        <end position="202"/>
    </location>
</feature>
<dbReference type="EC" id="3.1.4.11" evidence="7"/>
<dbReference type="GO" id="GO:0051209">
    <property type="term" value="P:release of sequestered calcium ion into cytosol"/>
    <property type="evidence" value="ECO:0007669"/>
    <property type="project" value="TreeGrafter"/>
</dbReference>
<feature type="compositionally biased region" description="Acidic residues" evidence="8">
    <location>
        <begin position="144"/>
        <end position="155"/>
    </location>
</feature>
<keyword evidence="3 7" id="KW-0442">Lipid degradation</keyword>
<dbReference type="SUPFAM" id="SSF51695">
    <property type="entry name" value="PLC-like phosphodiesterases"/>
    <property type="match status" value="1"/>
</dbReference>
<evidence type="ECO:0000313" key="11">
    <source>
        <dbReference type="Proteomes" id="UP000190744"/>
    </source>
</evidence>
<proteinExistence type="predicted"/>
<dbReference type="InterPro" id="IPR001711">
    <property type="entry name" value="PLipase_C_Pinositol-sp_Y"/>
</dbReference>
<feature type="compositionally biased region" description="Basic and acidic residues" evidence="8">
    <location>
        <begin position="177"/>
        <end position="186"/>
    </location>
</feature>
<evidence type="ECO:0000256" key="6">
    <source>
        <dbReference type="ARBA" id="ARBA00059664"/>
    </source>
</evidence>
<protein>
    <recommendedName>
        <fullName evidence="7">Phosphoinositide phospholipase C</fullName>
        <ecNumber evidence="7">3.1.4.11</ecNumber>
    </recommendedName>
</protein>
<dbReference type="InterPro" id="IPR000909">
    <property type="entry name" value="PLipase_C_PInositol-sp_X_dom"/>
</dbReference>
<feature type="region of interest" description="Disordered" evidence="8">
    <location>
        <begin position="330"/>
        <end position="369"/>
    </location>
</feature>
<feature type="domain" description="PI-PLC Y-box" evidence="9">
    <location>
        <begin position="382"/>
        <end position="495"/>
    </location>
</feature>
<organism evidence="10 11">
    <name type="scientific">Penicillium brasilianum</name>
    <dbReference type="NCBI Taxonomy" id="104259"/>
    <lineage>
        <taxon>Eukaryota</taxon>
        <taxon>Fungi</taxon>
        <taxon>Dikarya</taxon>
        <taxon>Ascomycota</taxon>
        <taxon>Pezizomycotina</taxon>
        <taxon>Eurotiomycetes</taxon>
        <taxon>Eurotiomycetidae</taxon>
        <taxon>Eurotiales</taxon>
        <taxon>Aspergillaceae</taxon>
        <taxon>Penicillium</taxon>
    </lineage>
</organism>
<feature type="compositionally biased region" description="Low complexity" evidence="8">
    <location>
        <begin position="345"/>
        <end position="369"/>
    </location>
</feature>
<evidence type="ECO:0000256" key="1">
    <source>
        <dbReference type="ARBA" id="ARBA00001195"/>
    </source>
</evidence>
<dbReference type="PRINTS" id="PR00390">
    <property type="entry name" value="PHPHLIPASEC"/>
</dbReference>
<evidence type="ECO:0000256" key="2">
    <source>
        <dbReference type="ARBA" id="ARBA00022801"/>
    </source>
</evidence>
<dbReference type="InterPro" id="IPR017946">
    <property type="entry name" value="PLC-like_Pdiesterase_TIM-brl"/>
</dbReference>
<dbReference type="GO" id="GO:0016042">
    <property type="term" value="P:lipid catabolic process"/>
    <property type="evidence" value="ECO:0007669"/>
    <property type="project" value="UniProtKB-KW"/>
</dbReference>
<comment type="function">
    <text evidence="6">The production of the second messenger molecules diacylglycerol (DAG) and inositol 1,4,5-trisphosphate (IP3) is mediated by activated phosphatidylinositol-specific phospholipase C enzymes.</text>
</comment>
<evidence type="ECO:0000313" key="10">
    <source>
        <dbReference type="EMBL" id="OOQ90667.1"/>
    </source>
</evidence>
<dbReference type="GO" id="GO:0048015">
    <property type="term" value="P:phosphatidylinositol-mediated signaling"/>
    <property type="evidence" value="ECO:0007669"/>
    <property type="project" value="TreeGrafter"/>
</dbReference>
<sequence>MENIDSLVERARDLTLRQIKEHRVDKLHETVDSHIQKIYQAICASEASKKDFLNSVQNESGPNGQPITESLASLDAFRAYMKDAGSSAETPRKDLDVSAPISDYFVSSSHNTYLTGNQLYSDAAASAYTSVLLRGCRSVEIDVWDGEPNESDSSDSESSSDSSSDSDNGKGGLSSTKIKEKTKSRTEAIQQKSKGLSKSVSTRLGDALRRKTTKPDPTPSKVVADDAKTPNDEFVVEPRVLHGHTLTKGTSFREICYAIRDSAFVTSDLPVIVSFEVHCCLEQQQIMVDIMRDAWKGLLVEVSPDLAADKLPKLADLKRKILIKTKNIPLTTPEAGNETSEATTPEEPVQESVQEPVQEPVQQIAAAQQQKPAKPTKILEALAKMAIYTRAYHFNHFDQPEAKVPGHIFSLSERACREAHLNDRERLFEHNRSSLMRIYPFAFRVNSSNLDPAFCWRRGAQLVALNWQNVDKGMMLNHGMFAGTAGWVLKPDGYRSSEHSSDLIHRRTLNLVLEVFAAQNLSLPPDESKEKGFKPYVNCQLHVEEPDGPVAAGQDDASSDSEKSSFRRCTKSSSGVNPDFKGQKLVFPTVTGVVEELSFVRTFLLGISLPGHICIVASEIDVQHRSIFSTTLVKLERCMAQDAASYANSRHSASRFKIKDDEIGRDSLAAWACIRLDRLREGYRFVHLYDCTGEKRGGVLLVRVTKKAS</sequence>
<evidence type="ECO:0000256" key="7">
    <source>
        <dbReference type="RuleBase" id="RU361133"/>
    </source>
</evidence>
<evidence type="ECO:0000256" key="8">
    <source>
        <dbReference type="SAM" id="MobiDB-lite"/>
    </source>
</evidence>
<dbReference type="GO" id="GO:0004435">
    <property type="term" value="F:phosphatidylinositol-4,5-bisphosphate phospholipase C activity"/>
    <property type="evidence" value="ECO:0007669"/>
    <property type="project" value="UniProtKB-EC"/>
</dbReference>